<dbReference type="PANTHER" id="PTHR30118">
    <property type="entry name" value="HTH-TYPE TRANSCRIPTIONAL REGULATOR LEUO-RELATED"/>
    <property type="match status" value="1"/>
</dbReference>
<dbReference type="GO" id="GO:0003677">
    <property type="term" value="F:DNA binding"/>
    <property type="evidence" value="ECO:0007669"/>
    <property type="project" value="UniProtKB-KW"/>
</dbReference>
<feature type="domain" description="HTH lysR-type" evidence="5">
    <location>
        <begin position="22"/>
        <end position="79"/>
    </location>
</feature>
<dbReference type="GO" id="GO:0003700">
    <property type="term" value="F:DNA-binding transcription factor activity"/>
    <property type="evidence" value="ECO:0007669"/>
    <property type="project" value="InterPro"/>
</dbReference>
<keyword evidence="4" id="KW-0804">Transcription</keyword>
<dbReference type="PRINTS" id="PR00039">
    <property type="entry name" value="HTHLYSR"/>
</dbReference>
<dbReference type="PROSITE" id="PS50931">
    <property type="entry name" value="HTH_LYSR"/>
    <property type="match status" value="1"/>
</dbReference>
<reference evidence="6 7" key="1">
    <citation type="submission" date="2018-11" db="EMBL/GenBank/DDBJ databases">
        <title>Sequencing the genomes of 1000 actinobacteria strains.</title>
        <authorList>
            <person name="Klenk H.-P."/>
        </authorList>
    </citation>
    <scope>NUCLEOTIDE SEQUENCE [LARGE SCALE GENOMIC DNA]</scope>
    <source>
        <strain evidence="6 7">DSM 44254</strain>
    </source>
</reference>
<dbReference type="Pfam" id="PF03466">
    <property type="entry name" value="LysR_substrate"/>
    <property type="match status" value="1"/>
</dbReference>
<dbReference type="InterPro" id="IPR005119">
    <property type="entry name" value="LysR_subst-bd"/>
</dbReference>
<evidence type="ECO:0000256" key="1">
    <source>
        <dbReference type="ARBA" id="ARBA00009437"/>
    </source>
</evidence>
<evidence type="ECO:0000256" key="3">
    <source>
        <dbReference type="ARBA" id="ARBA00023125"/>
    </source>
</evidence>
<comment type="caution">
    <text evidence="6">The sequence shown here is derived from an EMBL/GenBank/DDBJ whole genome shotgun (WGS) entry which is preliminary data.</text>
</comment>
<keyword evidence="2" id="KW-0805">Transcription regulation</keyword>
<dbReference type="AlphaFoldDB" id="A0A3N1D641"/>
<dbReference type="Gene3D" id="1.10.10.10">
    <property type="entry name" value="Winged helix-like DNA-binding domain superfamily/Winged helix DNA-binding domain"/>
    <property type="match status" value="1"/>
</dbReference>
<dbReference type="SUPFAM" id="SSF46785">
    <property type="entry name" value="Winged helix' DNA-binding domain"/>
    <property type="match status" value="1"/>
</dbReference>
<dbReference type="Proteomes" id="UP000272400">
    <property type="component" value="Unassembled WGS sequence"/>
</dbReference>
<organism evidence="6 7">
    <name type="scientific">Actinocorallia herbida</name>
    <dbReference type="NCBI Taxonomy" id="58109"/>
    <lineage>
        <taxon>Bacteria</taxon>
        <taxon>Bacillati</taxon>
        <taxon>Actinomycetota</taxon>
        <taxon>Actinomycetes</taxon>
        <taxon>Streptosporangiales</taxon>
        <taxon>Thermomonosporaceae</taxon>
        <taxon>Actinocorallia</taxon>
    </lineage>
</organism>
<dbReference type="InterPro" id="IPR036388">
    <property type="entry name" value="WH-like_DNA-bd_sf"/>
</dbReference>
<evidence type="ECO:0000256" key="2">
    <source>
        <dbReference type="ARBA" id="ARBA00023015"/>
    </source>
</evidence>
<accession>A0A3N1D641</accession>
<evidence type="ECO:0000313" key="7">
    <source>
        <dbReference type="Proteomes" id="UP000272400"/>
    </source>
</evidence>
<dbReference type="InterPro" id="IPR050389">
    <property type="entry name" value="LysR-type_TF"/>
</dbReference>
<protein>
    <submittedName>
        <fullName evidence="6">DNA-binding transcriptional LysR family regulator</fullName>
    </submittedName>
</protein>
<gene>
    <name evidence="6" type="ORF">EDD29_6611</name>
</gene>
<dbReference type="Gene3D" id="3.40.190.10">
    <property type="entry name" value="Periplasmic binding protein-like II"/>
    <property type="match status" value="2"/>
</dbReference>
<comment type="similarity">
    <text evidence="1">Belongs to the LysR transcriptional regulatory family.</text>
</comment>
<name>A0A3N1D641_9ACTN</name>
<evidence type="ECO:0000259" key="5">
    <source>
        <dbReference type="PROSITE" id="PS50931"/>
    </source>
</evidence>
<keyword evidence="3 6" id="KW-0238">DNA-binding</keyword>
<dbReference type="InterPro" id="IPR000847">
    <property type="entry name" value="LysR_HTH_N"/>
</dbReference>
<dbReference type="Pfam" id="PF00126">
    <property type="entry name" value="HTH_1"/>
    <property type="match status" value="1"/>
</dbReference>
<evidence type="ECO:0000256" key="4">
    <source>
        <dbReference type="ARBA" id="ARBA00023163"/>
    </source>
</evidence>
<evidence type="ECO:0000313" key="6">
    <source>
        <dbReference type="EMBL" id="ROO88926.1"/>
    </source>
</evidence>
<keyword evidence="7" id="KW-1185">Reference proteome</keyword>
<sequence>MIMIVHMHDTNSDTDLARLASVDLNLLVPLLALLEEQSVTHSAARVGLSQPAMSHALRRMRRLLGDELIVRHGKNMILTPRAADLLVPLRRALRQTARIVDSRPFDPATDDRTITVAMTTSKALVIGSALSRLLAERAPHAVLRLRPMTAVSDAVFTDEGADVMLLTEGAPTEHARERLYDDRWVVIASAGAPSGASALELLTALPHVVFDGSPEPRSLPYRVLDEQGVAHRIRERVSDNLLIPFLVAGSGGVAVHRFRPARVLQDSLGLLIEEFPFPLPPLGIDLVWNPWLYDDAFRTWLRDLLRDAAATLDPAPTL</sequence>
<dbReference type="InterPro" id="IPR036390">
    <property type="entry name" value="WH_DNA-bd_sf"/>
</dbReference>
<dbReference type="PANTHER" id="PTHR30118:SF15">
    <property type="entry name" value="TRANSCRIPTIONAL REGULATORY PROTEIN"/>
    <property type="match status" value="1"/>
</dbReference>
<proteinExistence type="inferred from homology"/>
<dbReference type="EMBL" id="RJKE01000001">
    <property type="protein sequence ID" value="ROO88926.1"/>
    <property type="molecule type" value="Genomic_DNA"/>
</dbReference>
<dbReference type="SUPFAM" id="SSF53850">
    <property type="entry name" value="Periplasmic binding protein-like II"/>
    <property type="match status" value="1"/>
</dbReference>